<dbReference type="SUPFAM" id="SSF53822">
    <property type="entry name" value="Periplasmic binding protein-like I"/>
    <property type="match status" value="1"/>
</dbReference>
<gene>
    <name evidence="5" type="ORF">SAMN05421512_10781</name>
</gene>
<evidence type="ECO:0000256" key="2">
    <source>
        <dbReference type="ARBA" id="ARBA00023125"/>
    </source>
</evidence>
<dbReference type="GO" id="GO:0003700">
    <property type="term" value="F:DNA-binding transcription factor activity"/>
    <property type="evidence" value="ECO:0007669"/>
    <property type="project" value="TreeGrafter"/>
</dbReference>
<keyword evidence="6" id="KW-1185">Reference proteome</keyword>
<accession>A0A285SWR8</accession>
<evidence type="ECO:0000259" key="4">
    <source>
        <dbReference type="PROSITE" id="PS50932"/>
    </source>
</evidence>
<protein>
    <submittedName>
        <fullName evidence="5">Transcriptional regulator, LacI family</fullName>
    </submittedName>
</protein>
<dbReference type="InterPro" id="IPR000843">
    <property type="entry name" value="HTH_LacI"/>
</dbReference>
<sequence>MTKEAPAAPRPRNATLRDVAREAGVDVSTVSRVLKNDKDVRTSAETRQRIIDAAERLQYRANPLARALKMARSRTLLIVVPQIENPVFASAILGAEAEARAQGYVLLVAYDQNGSAASVLERVSQSSLIEGVIIASFDEDDSLRQSIAAINRPYVVINRVLPGDVHCVAVDTCAAAAIGVSHLIALGHRRIGHLAGRLGRFNGNARRQGWQEAMSAAGLDPDPDLVAEAGYDPARVPGAVDALLARGVTAIHAATLLTGAATIAHLHKRGLDVPDDMSVVTMHDDLLARVVHPEITTVGLPTSEMGRDAVRALLAQLEPAAAGGTEPARVLLLPPGDLVVRASAAAPKAGPEASSAAL</sequence>
<proteinExistence type="predicted"/>
<dbReference type="InterPro" id="IPR028082">
    <property type="entry name" value="Peripla_BP_I"/>
</dbReference>
<evidence type="ECO:0000256" key="1">
    <source>
        <dbReference type="ARBA" id="ARBA00023015"/>
    </source>
</evidence>
<reference evidence="5 6" key="1">
    <citation type="submission" date="2017-08" db="EMBL/GenBank/DDBJ databases">
        <authorList>
            <person name="de Groot N.N."/>
        </authorList>
    </citation>
    <scope>NUCLEOTIDE SEQUENCE [LARGE SCALE GENOMIC DNA]</scope>
    <source>
        <strain evidence="5 6">USBA 352</strain>
    </source>
</reference>
<evidence type="ECO:0000313" key="5">
    <source>
        <dbReference type="EMBL" id="SOC13090.1"/>
    </source>
</evidence>
<dbReference type="SUPFAM" id="SSF47413">
    <property type="entry name" value="lambda repressor-like DNA-binding domains"/>
    <property type="match status" value="1"/>
</dbReference>
<feature type="domain" description="HTH lacI-type" evidence="4">
    <location>
        <begin position="14"/>
        <end position="70"/>
    </location>
</feature>
<organism evidence="5 6">
    <name type="scientific">Stappia indica</name>
    <dbReference type="NCBI Taxonomy" id="538381"/>
    <lineage>
        <taxon>Bacteria</taxon>
        <taxon>Pseudomonadati</taxon>
        <taxon>Pseudomonadota</taxon>
        <taxon>Alphaproteobacteria</taxon>
        <taxon>Hyphomicrobiales</taxon>
        <taxon>Stappiaceae</taxon>
        <taxon>Stappia</taxon>
    </lineage>
</organism>
<dbReference type="CDD" id="cd06267">
    <property type="entry name" value="PBP1_LacI_sugar_binding-like"/>
    <property type="match status" value="1"/>
</dbReference>
<dbReference type="STRING" id="538381.GCA_001696535_03602"/>
<keyword evidence="1" id="KW-0805">Transcription regulation</keyword>
<dbReference type="SMART" id="SM00354">
    <property type="entry name" value="HTH_LACI"/>
    <property type="match status" value="1"/>
</dbReference>
<keyword evidence="3" id="KW-0804">Transcription</keyword>
<dbReference type="Pfam" id="PF00356">
    <property type="entry name" value="LacI"/>
    <property type="match status" value="1"/>
</dbReference>
<dbReference type="EMBL" id="OBML01000007">
    <property type="protein sequence ID" value="SOC13090.1"/>
    <property type="molecule type" value="Genomic_DNA"/>
</dbReference>
<dbReference type="Pfam" id="PF13377">
    <property type="entry name" value="Peripla_BP_3"/>
    <property type="match status" value="1"/>
</dbReference>
<dbReference type="PRINTS" id="PR00036">
    <property type="entry name" value="HTHLACI"/>
</dbReference>
<dbReference type="InterPro" id="IPR010982">
    <property type="entry name" value="Lambda_DNA-bd_dom_sf"/>
</dbReference>
<dbReference type="PROSITE" id="PS50932">
    <property type="entry name" value="HTH_LACI_2"/>
    <property type="match status" value="1"/>
</dbReference>
<dbReference type="Gene3D" id="3.40.50.2300">
    <property type="match status" value="2"/>
</dbReference>
<dbReference type="Gene3D" id="1.10.260.40">
    <property type="entry name" value="lambda repressor-like DNA-binding domains"/>
    <property type="match status" value="1"/>
</dbReference>
<dbReference type="RefSeq" id="WP_141402603.1">
    <property type="nucleotide sequence ID" value="NZ_OBML01000007.1"/>
</dbReference>
<evidence type="ECO:0000256" key="3">
    <source>
        <dbReference type="ARBA" id="ARBA00023163"/>
    </source>
</evidence>
<dbReference type="PANTHER" id="PTHR30146:SF138">
    <property type="entry name" value="TRANSCRIPTIONAL REGULATORY PROTEIN"/>
    <property type="match status" value="1"/>
</dbReference>
<dbReference type="PANTHER" id="PTHR30146">
    <property type="entry name" value="LACI-RELATED TRANSCRIPTIONAL REPRESSOR"/>
    <property type="match status" value="1"/>
</dbReference>
<name>A0A285SWR8_9HYPH</name>
<dbReference type="GO" id="GO:0000976">
    <property type="term" value="F:transcription cis-regulatory region binding"/>
    <property type="evidence" value="ECO:0007669"/>
    <property type="project" value="TreeGrafter"/>
</dbReference>
<dbReference type="OrthoDB" id="234496at2"/>
<dbReference type="InterPro" id="IPR046335">
    <property type="entry name" value="LacI/GalR-like_sensor"/>
</dbReference>
<dbReference type="Proteomes" id="UP000219331">
    <property type="component" value="Unassembled WGS sequence"/>
</dbReference>
<dbReference type="AlphaFoldDB" id="A0A285SWR8"/>
<keyword evidence="2" id="KW-0238">DNA-binding</keyword>
<dbReference type="CDD" id="cd01392">
    <property type="entry name" value="HTH_LacI"/>
    <property type="match status" value="1"/>
</dbReference>
<evidence type="ECO:0000313" key="6">
    <source>
        <dbReference type="Proteomes" id="UP000219331"/>
    </source>
</evidence>